<evidence type="ECO:0000256" key="5">
    <source>
        <dbReference type="ARBA" id="ARBA00022519"/>
    </source>
</evidence>
<name>A0ABT1T7M4_9SPHI</name>
<evidence type="ECO:0000256" key="9">
    <source>
        <dbReference type="ARBA" id="ARBA00023136"/>
    </source>
</evidence>
<keyword evidence="10" id="KW-1134">Transmembrane beta strand</keyword>
<feature type="domain" description="TonB C-terminal" evidence="12">
    <location>
        <begin position="461"/>
        <end position="557"/>
    </location>
</feature>
<comment type="subcellular location">
    <subcellularLocation>
        <location evidence="1">Cell inner membrane</location>
        <topology evidence="1">Single-pass membrane protein</topology>
        <orientation evidence="1">Periplasmic side</orientation>
    </subcellularLocation>
    <subcellularLocation>
        <location evidence="10">Cell outer membrane</location>
        <topology evidence="10">Multi-pass membrane protein</topology>
    </subcellularLocation>
</comment>
<dbReference type="InterPro" id="IPR006260">
    <property type="entry name" value="TonB/TolA_C"/>
</dbReference>
<feature type="transmembrane region" description="Helical" evidence="11">
    <location>
        <begin position="6"/>
        <end position="24"/>
    </location>
</feature>
<feature type="transmembrane region" description="Helical" evidence="11">
    <location>
        <begin position="36"/>
        <end position="52"/>
    </location>
</feature>
<comment type="similarity">
    <text evidence="10">Belongs to the TonB-dependent receptor family.</text>
</comment>
<dbReference type="PROSITE" id="PS52016">
    <property type="entry name" value="TONB_DEPENDENT_REC_3"/>
    <property type="match status" value="1"/>
</dbReference>
<evidence type="ECO:0000313" key="13">
    <source>
        <dbReference type="EMBL" id="MCQ6960626.1"/>
    </source>
</evidence>
<dbReference type="SUPFAM" id="SSF74653">
    <property type="entry name" value="TolA/TonB C-terminal domain"/>
    <property type="match status" value="2"/>
</dbReference>
<dbReference type="NCBIfam" id="TIGR04057">
    <property type="entry name" value="SusC_RagA_signa"/>
    <property type="match status" value="1"/>
</dbReference>
<dbReference type="NCBIfam" id="TIGR01352">
    <property type="entry name" value="tonB_Cterm"/>
    <property type="match status" value="2"/>
</dbReference>
<proteinExistence type="inferred from homology"/>
<dbReference type="InterPro" id="IPR037682">
    <property type="entry name" value="TonB_C"/>
</dbReference>
<keyword evidence="10" id="KW-0998">Cell outer membrane</keyword>
<evidence type="ECO:0000256" key="8">
    <source>
        <dbReference type="ARBA" id="ARBA00022989"/>
    </source>
</evidence>
<dbReference type="InterPro" id="IPR023997">
    <property type="entry name" value="TonB-dep_OMP_SusC/RagA_CS"/>
</dbReference>
<dbReference type="Pfam" id="PF07715">
    <property type="entry name" value="Plug"/>
    <property type="match status" value="1"/>
</dbReference>
<dbReference type="InterPro" id="IPR051045">
    <property type="entry name" value="TonB-dependent_transducer"/>
</dbReference>
<dbReference type="InterPro" id="IPR037066">
    <property type="entry name" value="Plug_dom_sf"/>
</dbReference>
<dbReference type="RefSeq" id="WP_256540805.1">
    <property type="nucleotide sequence ID" value="NZ_JANHOH010000008.1"/>
</dbReference>
<dbReference type="InterPro" id="IPR012910">
    <property type="entry name" value="Plug_dom"/>
</dbReference>
<keyword evidence="9 10" id="KW-0472">Membrane</keyword>
<keyword evidence="5" id="KW-0997">Cell inner membrane</keyword>
<dbReference type="PROSITE" id="PS52015">
    <property type="entry name" value="TONB_CTD"/>
    <property type="match status" value="2"/>
</dbReference>
<keyword evidence="6 10" id="KW-0812">Transmembrane</keyword>
<gene>
    <name evidence="13" type="ORF">NPE20_21790</name>
</gene>
<comment type="caution">
    <text evidence="13">The sequence shown here is derived from an EMBL/GenBank/DDBJ whole genome shotgun (WGS) entry which is preliminary data.</text>
</comment>
<evidence type="ECO:0000259" key="12">
    <source>
        <dbReference type="PROSITE" id="PS52015"/>
    </source>
</evidence>
<evidence type="ECO:0000256" key="11">
    <source>
        <dbReference type="SAM" id="Phobius"/>
    </source>
</evidence>
<dbReference type="Pfam" id="PF05569">
    <property type="entry name" value="Peptidase_M56"/>
    <property type="match status" value="1"/>
</dbReference>
<dbReference type="PANTHER" id="PTHR33446">
    <property type="entry name" value="PROTEIN TONB-RELATED"/>
    <property type="match status" value="1"/>
</dbReference>
<protein>
    <submittedName>
        <fullName evidence="13">TonB family protein</fullName>
    </submittedName>
</protein>
<sequence>MNWWHYLLLVNIYLTLFFGFYSLLLRRETFFQLNRIYLVGTAILSFFIPLIQSDWVKNLFITQQVQYTIYGSNISITDLAPIKDNPVTIGQVLVVLYTAGVIFLAMKLMLQLILLRRIIKDPSPKTSYSFFNKVKVSEGIDGKDVIESHELVHARQFHSADVLIIEAVMIINWFNPIVYLYRFAIKHVHEYIADKHTLDAGTNKADYAMLLLSQTFEAPAHHLVNPFFNHSLLKKRIIMLQKNKSQRIKLIKYGLSAPLFILMLVLSSATISNSQAVNTIHEKAEAVFEAPAKAVLADTTYKTTIVTYDPKKDKLPVAPNDTIPEQNKTQVFTQVEQPPSFPGGDGGFGRYIAKSIKYPAEARKNKVQGRIVLTFVVEKNGSLSDIKVLKSLGSGTDEEAIRVIKNSPKWKPGVQNGRLVRVQYSVPINFSLGNKVAAVQTNDGDSNPVFTAVEHAPNFPGGDKAFSAFLGTNIRYPKAARDAGLQGRVIASFIVERDGSLSNVKIVRGLGMGTDEEAVRVLQLSPDWEPGMQNGKPVRVTYAVPINFALADDTKDNKTGSVPAGNVKDVTVMGYATPQLMDSDAYKTKIWPNSISDPLYVLDGKVIKKDVMTYLDPKNIESISVLKDASAKTLYGSAGANGVVLITTKKKTSKYNFLNK</sequence>
<evidence type="ECO:0000256" key="2">
    <source>
        <dbReference type="ARBA" id="ARBA00006555"/>
    </source>
</evidence>
<evidence type="ECO:0000313" key="14">
    <source>
        <dbReference type="Proteomes" id="UP001204376"/>
    </source>
</evidence>
<keyword evidence="8 11" id="KW-1133">Transmembrane helix</keyword>
<feature type="domain" description="TonB C-terminal" evidence="12">
    <location>
        <begin position="343"/>
        <end position="439"/>
    </location>
</feature>
<dbReference type="Gene3D" id="2.170.130.10">
    <property type="entry name" value="TonB-dependent receptor, plug domain"/>
    <property type="match status" value="1"/>
</dbReference>
<evidence type="ECO:0000256" key="3">
    <source>
        <dbReference type="ARBA" id="ARBA00022448"/>
    </source>
</evidence>
<accession>A0ABT1T7M4</accession>
<comment type="similarity">
    <text evidence="2">Belongs to the TonB family.</text>
</comment>
<evidence type="ECO:0000256" key="6">
    <source>
        <dbReference type="ARBA" id="ARBA00022692"/>
    </source>
</evidence>
<dbReference type="EMBL" id="JANHOH010000008">
    <property type="protein sequence ID" value="MCQ6960626.1"/>
    <property type="molecule type" value="Genomic_DNA"/>
</dbReference>
<feature type="transmembrane region" description="Helical" evidence="11">
    <location>
        <begin position="94"/>
        <end position="115"/>
    </location>
</feature>
<dbReference type="Proteomes" id="UP001204376">
    <property type="component" value="Unassembled WGS sequence"/>
</dbReference>
<keyword evidence="4" id="KW-1003">Cell membrane</keyword>
<evidence type="ECO:0000256" key="10">
    <source>
        <dbReference type="PROSITE-ProRule" id="PRU01360"/>
    </source>
</evidence>
<keyword evidence="3 10" id="KW-0813">Transport</keyword>
<dbReference type="PANTHER" id="PTHR33446:SF2">
    <property type="entry name" value="PROTEIN TONB"/>
    <property type="match status" value="1"/>
</dbReference>
<dbReference type="Gene3D" id="3.30.1150.10">
    <property type="match status" value="2"/>
</dbReference>
<evidence type="ECO:0000256" key="7">
    <source>
        <dbReference type="ARBA" id="ARBA00022927"/>
    </source>
</evidence>
<keyword evidence="14" id="KW-1185">Reference proteome</keyword>
<dbReference type="InterPro" id="IPR008756">
    <property type="entry name" value="Peptidase_M56"/>
</dbReference>
<dbReference type="SUPFAM" id="SSF56935">
    <property type="entry name" value="Porins"/>
    <property type="match status" value="1"/>
</dbReference>
<keyword evidence="7" id="KW-0653">Protein transport</keyword>
<dbReference type="Pfam" id="PF03544">
    <property type="entry name" value="TonB_C"/>
    <property type="match status" value="2"/>
</dbReference>
<reference evidence="13 14" key="1">
    <citation type="submission" date="2022-07" db="EMBL/GenBank/DDBJ databases">
        <title>Mucilaginibacter sp. JC4.</title>
        <authorList>
            <person name="Le V."/>
            <person name="Ko S.-R."/>
            <person name="Ahn C.-Y."/>
            <person name="Oh H.-M."/>
        </authorList>
    </citation>
    <scope>NUCLEOTIDE SEQUENCE [LARGE SCALE GENOMIC DNA]</scope>
    <source>
        <strain evidence="13 14">JC4</strain>
    </source>
</reference>
<dbReference type="CDD" id="cd07341">
    <property type="entry name" value="M56_BlaR1_MecR1_like"/>
    <property type="match status" value="1"/>
</dbReference>
<dbReference type="InterPro" id="IPR039426">
    <property type="entry name" value="TonB-dep_rcpt-like"/>
</dbReference>
<evidence type="ECO:0000256" key="4">
    <source>
        <dbReference type="ARBA" id="ARBA00022475"/>
    </source>
</evidence>
<feature type="transmembrane region" description="Helical" evidence="11">
    <location>
        <begin position="250"/>
        <end position="271"/>
    </location>
</feature>
<evidence type="ECO:0000256" key="1">
    <source>
        <dbReference type="ARBA" id="ARBA00004383"/>
    </source>
</evidence>
<organism evidence="13 14">
    <name type="scientific">Mucilaginibacter aquariorum</name>
    <dbReference type="NCBI Taxonomy" id="2967225"/>
    <lineage>
        <taxon>Bacteria</taxon>
        <taxon>Pseudomonadati</taxon>
        <taxon>Bacteroidota</taxon>
        <taxon>Sphingobacteriia</taxon>
        <taxon>Sphingobacteriales</taxon>
        <taxon>Sphingobacteriaceae</taxon>
        <taxon>Mucilaginibacter</taxon>
    </lineage>
</organism>